<evidence type="ECO:0000256" key="1">
    <source>
        <dbReference type="ARBA" id="ARBA00004184"/>
    </source>
</evidence>
<sequence>MPYLGSEETVKELNRALSNPNVQSDKLRYRNVIFKVIKYMTQGLDVSPLFMEMVKASATVDIVQKKLVYLYMCSYAALKPDLALLAINTLHKDCADRNPMVRGLALRSMCSLRMPGITEYIQHPILMGLRDKAAYVRRVAVLGCAKMRNLQPDVEIDAALVNELYGLLRDPDPVVMVNCLRALEEMLKQEGGVVINKPIAHHLLNRIKDLDPWGQSEVLTFLLRYTPRTEEELFDVLNLLDDSLHSVHSGVLAATICLFLRLSSAHPAVQADVLERARGPLLSACTAQCRELRFAALCHVQQILRSLPSLFAEQYKKFFCSYSEPNYIKFRKMEILIELVNDNNVAVILEELRAYCTDISPELAQAAIFAIGRIGQNYSEKCMSILTSLLGLKQEHITSAEELELLQAGMGRQTVSLPEDGDHAEVICPICTKDFPEDEITVHASLCGDRTVGEIIAVSLAQGGPSPAFFKEWCYNFLCSGEVDFSCLSKEDVADVESSLLISKVEDAADIQSLMLWADEIVTCGYTNQIKMDSKESMIRAIVLHSTTRLIPMLQQLRKGMELYGLVNLMAVNPEACHSLFVPGKILKPDADFIMMSCQPHFSEKGTSRERTERKIINFLQDFLQEIEASELKVATGNYEGEVASWLQLERDVIREGQKDKLAILAQRYGCLLLVFDSAGRERKSHCRMRLGVEPSRDAQENRRRACASSRPREGNRPGCVGGHGKWVWKPNPVGARGHR</sequence>
<feature type="non-terminal residue" evidence="8">
    <location>
        <position position="1"/>
    </location>
</feature>
<dbReference type="Proteomes" id="UP000886611">
    <property type="component" value="Unassembled WGS sequence"/>
</dbReference>
<dbReference type="GO" id="GO:0006886">
    <property type="term" value="P:intracellular protein transport"/>
    <property type="evidence" value="ECO:0007669"/>
    <property type="project" value="InterPro"/>
</dbReference>
<feature type="non-terminal residue" evidence="8">
    <location>
        <position position="740"/>
    </location>
</feature>
<evidence type="ECO:0000313" key="9">
    <source>
        <dbReference type="Proteomes" id="UP000886611"/>
    </source>
</evidence>
<gene>
    <name evidence="8" type="primary">Ap4b1</name>
    <name evidence="8" type="ORF">GTO96_0015703</name>
</gene>
<dbReference type="GO" id="GO:0012505">
    <property type="term" value="C:endomembrane system"/>
    <property type="evidence" value="ECO:0007669"/>
    <property type="project" value="UniProtKB-SubCell"/>
</dbReference>
<dbReference type="EMBL" id="JAATIS010000485">
    <property type="protein sequence ID" value="KAG2467658.1"/>
    <property type="molecule type" value="Genomic_DNA"/>
</dbReference>
<keyword evidence="5" id="KW-0472">Membrane</keyword>
<proteinExistence type="inferred from homology"/>
<keyword evidence="3" id="KW-0813">Transport</keyword>
<dbReference type="GO" id="GO:0016192">
    <property type="term" value="P:vesicle-mediated transport"/>
    <property type="evidence" value="ECO:0007669"/>
    <property type="project" value="InterPro"/>
</dbReference>
<comment type="subcellular location">
    <subcellularLocation>
        <location evidence="1">Endomembrane system</location>
        <topology evidence="1">Peripheral membrane protein</topology>
    </subcellularLocation>
</comment>
<dbReference type="PANTHER" id="PTHR11134">
    <property type="entry name" value="ADAPTOR COMPLEX SUBUNIT BETA FAMILY MEMBER"/>
    <property type="match status" value="1"/>
</dbReference>
<evidence type="ECO:0000313" key="8">
    <source>
        <dbReference type="EMBL" id="KAG2467658.1"/>
    </source>
</evidence>
<dbReference type="Gene3D" id="1.25.10.10">
    <property type="entry name" value="Leucine-rich Repeat Variant"/>
    <property type="match status" value="1"/>
</dbReference>
<evidence type="ECO:0000256" key="4">
    <source>
        <dbReference type="ARBA" id="ARBA00022927"/>
    </source>
</evidence>
<dbReference type="InterPro" id="IPR011989">
    <property type="entry name" value="ARM-like"/>
</dbReference>
<comment type="caution">
    <text evidence="8">The sequence shown here is derived from an EMBL/GenBank/DDBJ whole genome shotgun (WGS) entry which is preliminary data.</text>
</comment>
<keyword evidence="9" id="KW-1185">Reference proteome</keyword>
<evidence type="ECO:0000256" key="3">
    <source>
        <dbReference type="ARBA" id="ARBA00022448"/>
    </source>
</evidence>
<reference evidence="8 9" key="1">
    <citation type="journal article" date="2021" name="Cell">
        <title>Tracing the genetic footprints of vertebrate landing in non-teleost ray-finned fishes.</title>
        <authorList>
            <person name="Bi X."/>
            <person name="Wang K."/>
            <person name="Yang L."/>
            <person name="Pan H."/>
            <person name="Jiang H."/>
            <person name="Wei Q."/>
            <person name="Fang M."/>
            <person name="Yu H."/>
            <person name="Zhu C."/>
            <person name="Cai Y."/>
            <person name="He Y."/>
            <person name="Gan X."/>
            <person name="Zeng H."/>
            <person name="Yu D."/>
            <person name="Zhu Y."/>
            <person name="Jiang H."/>
            <person name="Qiu Q."/>
            <person name="Yang H."/>
            <person name="Zhang Y.E."/>
            <person name="Wang W."/>
            <person name="Zhu M."/>
            <person name="He S."/>
            <person name="Zhang G."/>
        </authorList>
    </citation>
    <scope>NUCLEOTIDE SEQUENCE [LARGE SCALE GENOMIC DNA]</scope>
    <source>
        <strain evidence="8">Bchr_013</strain>
    </source>
</reference>
<evidence type="ECO:0000256" key="5">
    <source>
        <dbReference type="ARBA" id="ARBA00023136"/>
    </source>
</evidence>
<protein>
    <submittedName>
        <fullName evidence="8">AP4B1 protein</fullName>
    </submittedName>
</protein>
<evidence type="ECO:0000259" key="7">
    <source>
        <dbReference type="Pfam" id="PF01602"/>
    </source>
</evidence>
<dbReference type="Pfam" id="PF01602">
    <property type="entry name" value="Adaptin_N"/>
    <property type="match status" value="1"/>
</dbReference>
<organism evidence="8 9">
    <name type="scientific">Polypterus senegalus</name>
    <name type="common">Senegal bichir</name>
    <dbReference type="NCBI Taxonomy" id="55291"/>
    <lineage>
        <taxon>Eukaryota</taxon>
        <taxon>Metazoa</taxon>
        <taxon>Chordata</taxon>
        <taxon>Craniata</taxon>
        <taxon>Vertebrata</taxon>
        <taxon>Euteleostomi</taxon>
        <taxon>Actinopterygii</taxon>
        <taxon>Polypteriformes</taxon>
        <taxon>Polypteridae</taxon>
        <taxon>Polypterus</taxon>
    </lineage>
</organism>
<feature type="region of interest" description="Disordered" evidence="6">
    <location>
        <begin position="698"/>
        <end position="722"/>
    </location>
</feature>
<dbReference type="AlphaFoldDB" id="A0A8X7XFC1"/>
<evidence type="ECO:0000256" key="6">
    <source>
        <dbReference type="SAM" id="MobiDB-lite"/>
    </source>
</evidence>
<dbReference type="GO" id="GO:0030117">
    <property type="term" value="C:membrane coat"/>
    <property type="evidence" value="ECO:0007669"/>
    <property type="project" value="InterPro"/>
</dbReference>
<feature type="domain" description="Clathrin/coatomer adaptor adaptin-like N-terminal" evidence="7">
    <location>
        <begin position="10"/>
        <end position="397"/>
    </location>
</feature>
<dbReference type="InterPro" id="IPR016024">
    <property type="entry name" value="ARM-type_fold"/>
</dbReference>
<dbReference type="InterPro" id="IPR026739">
    <property type="entry name" value="AP_beta"/>
</dbReference>
<dbReference type="SUPFAM" id="SSF48371">
    <property type="entry name" value="ARM repeat"/>
    <property type="match status" value="1"/>
</dbReference>
<accession>A0A8X7XFC1</accession>
<name>A0A8X7XFC1_POLSE</name>
<evidence type="ECO:0000256" key="2">
    <source>
        <dbReference type="ARBA" id="ARBA00006613"/>
    </source>
</evidence>
<keyword evidence="4" id="KW-0653">Protein transport</keyword>
<dbReference type="InterPro" id="IPR002553">
    <property type="entry name" value="Clathrin/coatomer_adapt-like_N"/>
</dbReference>
<comment type="similarity">
    <text evidence="2">Belongs to the adaptor complexes large subunit family.</text>
</comment>